<sequence length="162" mass="17880">MDVKRVEYAESTAIPTNLAALQKWLAAQSPNNEQTSRNAVLTTYQALPRQILQTNQTVQASKNNRAVAADEDDDEDDDGDDVDDAVMADRLTKADIRSANVLPIAPESFSFVAADEGHAVGNPNANQTDTLYRLRPQNIAQYLIRAQKRRKNWGLISSLSIP</sequence>
<reference evidence="2 3" key="1">
    <citation type="submission" date="2015-07" db="EMBL/GenBank/DDBJ databases">
        <title>Comparative genomics of the Sigatoka disease complex on banana suggests a link between parallel evolutionary changes in Pseudocercospora fijiensis and Pseudocercospora eumusae and increased virulence on the banana host.</title>
        <authorList>
            <person name="Chang T.-C."/>
            <person name="Salvucci A."/>
            <person name="Crous P.W."/>
            <person name="Stergiopoulos I."/>
        </authorList>
    </citation>
    <scope>NUCLEOTIDE SEQUENCE [LARGE SCALE GENOMIC DNA]</scope>
    <source>
        <strain evidence="2 3">CBS 114824</strain>
    </source>
</reference>
<evidence type="ECO:0000313" key="3">
    <source>
        <dbReference type="Proteomes" id="UP000070133"/>
    </source>
</evidence>
<evidence type="ECO:0000313" key="2">
    <source>
        <dbReference type="EMBL" id="KXS97382.1"/>
    </source>
</evidence>
<feature type="compositionally biased region" description="Acidic residues" evidence="1">
    <location>
        <begin position="69"/>
        <end position="83"/>
    </location>
</feature>
<gene>
    <name evidence="2" type="ORF">AC578_9626</name>
</gene>
<dbReference type="AlphaFoldDB" id="A0A139H4Q0"/>
<keyword evidence="3" id="KW-1185">Reference proteome</keyword>
<evidence type="ECO:0000256" key="1">
    <source>
        <dbReference type="SAM" id="MobiDB-lite"/>
    </source>
</evidence>
<dbReference type="EMBL" id="LFZN01000145">
    <property type="protein sequence ID" value="KXS97382.1"/>
    <property type="molecule type" value="Genomic_DNA"/>
</dbReference>
<accession>A0A139H4Q0</accession>
<protein>
    <submittedName>
        <fullName evidence="2">Uncharacterized protein</fullName>
    </submittedName>
</protein>
<proteinExistence type="predicted"/>
<feature type="region of interest" description="Disordered" evidence="1">
    <location>
        <begin position="58"/>
        <end position="83"/>
    </location>
</feature>
<comment type="caution">
    <text evidence="2">The sequence shown here is derived from an EMBL/GenBank/DDBJ whole genome shotgun (WGS) entry which is preliminary data.</text>
</comment>
<name>A0A139H4Q0_9PEZI</name>
<organism evidence="2 3">
    <name type="scientific">Pseudocercospora eumusae</name>
    <dbReference type="NCBI Taxonomy" id="321146"/>
    <lineage>
        <taxon>Eukaryota</taxon>
        <taxon>Fungi</taxon>
        <taxon>Dikarya</taxon>
        <taxon>Ascomycota</taxon>
        <taxon>Pezizomycotina</taxon>
        <taxon>Dothideomycetes</taxon>
        <taxon>Dothideomycetidae</taxon>
        <taxon>Mycosphaerellales</taxon>
        <taxon>Mycosphaerellaceae</taxon>
        <taxon>Pseudocercospora</taxon>
    </lineage>
</organism>
<dbReference type="Proteomes" id="UP000070133">
    <property type="component" value="Unassembled WGS sequence"/>
</dbReference>